<reference evidence="1" key="1">
    <citation type="journal article" date="2023" name="bioRxiv">
        <title>Improved chromosome-level genome assembly for marigold (Tagetes erecta).</title>
        <authorList>
            <person name="Jiang F."/>
            <person name="Yuan L."/>
            <person name="Wang S."/>
            <person name="Wang H."/>
            <person name="Xu D."/>
            <person name="Wang A."/>
            <person name="Fan W."/>
        </authorList>
    </citation>
    <scope>NUCLEOTIDE SEQUENCE</scope>
    <source>
        <strain evidence="1">WSJ</strain>
        <tissue evidence="1">Leaf</tissue>
    </source>
</reference>
<keyword evidence="2" id="KW-1185">Reference proteome</keyword>
<evidence type="ECO:0000313" key="2">
    <source>
        <dbReference type="Proteomes" id="UP001229421"/>
    </source>
</evidence>
<dbReference type="Proteomes" id="UP001229421">
    <property type="component" value="Unassembled WGS sequence"/>
</dbReference>
<protein>
    <submittedName>
        <fullName evidence="1">Uncharacterized protein</fullName>
    </submittedName>
</protein>
<gene>
    <name evidence="1" type="ORF">QVD17_38679</name>
</gene>
<dbReference type="AlphaFoldDB" id="A0AAD8JPB9"/>
<organism evidence="1 2">
    <name type="scientific">Tagetes erecta</name>
    <name type="common">African marigold</name>
    <dbReference type="NCBI Taxonomy" id="13708"/>
    <lineage>
        <taxon>Eukaryota</taxon>
        <taxon>Viridiplantae</taxon>
        <taxon>Streptophyta</taxon>
        <taxon>Embryophyta</taxon>
        <taxon>Tracheophyta</taxon>
        <taxon>Spermatophyta</taxon>
        <taxon>Magnoliopsida</taxon>
        <taxon>eudicotyledons</taxon>
        <taxon>Gunneridae</taxon>
        <taxon>Pentapetalae</taxon>
        <taxon>asterids</taxon>
        <taxon>campanulids</taxon>
        <taxon>Asterales</taxon>
        <taxon>Asteraceae</taxon>
        <taxon>Asteroideae</taxon>
        <taxon>Heliantheae alliance</taxon>
        <taxon>Tageteae</taxon>
        <taxon>Tagetes</taxon>
    </lineage>
</organism>
<evidence type="ECO:0000313" key="1">
    <source>
        <dbReference type="EMBL" id="KAK1407068.1"/>
    </source>
</evidence>
<proteinExistence type="predicted"/>
<sequence length="85" mass="9918">MWDLLFVRIQILYCIEENYVWFPCYIENKSSLGVQMGWYGEVHENSVLDLTGRPPLLGQNLDSTLLKTNKNQPSESKPDPTWKQT</sequence>
<dbReference type="EMBL" id="JAUHHV010000011">
    <property type="protein sequence ID" value="KAK1407068.1"/>
    <property type="molecule type" value="Genomic_DNA"/>
</dbReference>
<comment type="caution">
    <text evidence="1">The sequence shown here is derived from an EMBL/GenBank/DDBJ whole genome shotgun (WGS) entry which is preliminary data.</text>
</comment>
<accession>A0AAD8JPB9</accession>
<name>A0AAD8JPB9_TARER</name>